<evidence type="ECO:0000259" key="1">
    <source>
        <dbReference type="Pfam" id="PF13518"/>
    </source>
</evidence>
<dbReference type="Gene3D" id="1.10.10.10">
    <property type="entry name" value="Winged helix-like DNA-binding domain superfamily/Winged helix DNA-binding domain"/>
    <property type="match status" value="1"/>
</dbReference>
<dbReference type="Pfam" id="PF13518">
    <property type="entry name" value="HTH_28"/>
    <property type="match status" value="1"/>
</dbReference>
<proteinExistence type="predicted"/>
<dbReference type="InterPro" id="IPR010921">
    <property type="entry name" value="Trp_repressor/repl_initiator"/>
</dbReference>
<dbReference type="EMBL" id="AZFH01000081">
    <property type="protein sequence ID" value="KRL79770.1"/>
    <property type="molecule type" value="Genomic_DNA"/>
</dbReference>
<dbReference type="STRING" id="1423740.FC36_GL000296"/>
<dbReference type="InterPro" id="IPR036388">
    <property type="entry name" value="WH-like_DNA-bd_sf"/>
</dbReference>
<dbReference type="SUPFAM" id="SSF48295">
    <property type="entry name" value="TrpR-like"/>
    <property type="match status" value="1"/>
</dbReference>
<accession>A0A0R1TLN6</accession>
<comment type="caution">
    <text evidence="2">The sequence shown here is derived from an EMBL/GenBank/DDBJ whole genome shotgun (WGS) entry which is preliminary data.</text>
</comment>
<gene>
    <name evidence="2" type="ORF">FC36_GL000296</name>
</gene>
<dbReference type="GO" id="GO:0043565">
    <property type="term" value="F:sequence-specific DNA binding"/>
    <property type="evidence" value="ECO:0007669"/>
    <property type="project" value="InterPro"/>
</dbReference>
<organism evidence="2 3">
    <name type="scientific">Ligilactobacillus equi DSM 15833 = JCM 10991</name>
    <dbReference type="NCBI Taxonomy" id="1423740"/>
    <lineage>
        <taxon>Bacteria</taxon>
        <taxon>Bacillati</taxon>
        <taxon>Bacillota</taxon>
        <taxon>Bacilli</taxon>
        <taxon>Lactobacillales</taxon>
        <taxon>Lactobacillaceae</taxon>
        <taxon>Ligilactobacillus</taxon>
    </lineage>
</organism>
<name>A0A0R1TLN6_9LACO</name>
<sequence>MRFNALRLFWGNYQRLDLKSARQQNIRVKREVKKNIVRRPRMSKKKLKIPVRVEYHDRLKIVRDVLDKRKTRNEVKEEYGISSYQVSTWIKKFKKGGEQGLVFKNEASPVIDIDASILGKLEMLLPFFYQAKASETDKSQDEQLAYKASVGTIAELAKSADMSVSVYKRLSRRISDLEAPEDKIKELESVLTVKGLRGMVKFVNGRLEAIRRGELPDRKKKLSKQSINKAKRDREKRELYAQKKDEFNSDWDDWD</sequence>
<dbReference type="PATRIC" id="fig|1423740.3.peg.319"/>
<evidence type="ECO:0000313" key="2">
    <source>
        <dbReference type="EMBL" id="KRL79770.1"/>
    </source>
</evidence>
<dbReference type="AlphaFoldDB" id="A0A0R1TLN6"/>
<dbReference type="InterPro" id="IPR055247">
    <property type="entry name" value="InsJ-like_HTH"/>
</dbReference>
<feature type="domain" description="Insertion element IS150 protein InsJ-like helix-turn-helix" evidence="1">
    <location>
        <begin position="58"/>
        <end position="102"/>
    </location>
</feature>
<dbReference type="Proteomes" id="UP000051048">
    <property type="component" value="Unassembled WGS sequence"/>
</dbReference>
<reference evidence="2 3" key="1">
    <citation type="journal article" date="2015" name="Genome Announc.">
        <title>Expanding the biotechnology potential of lactobacilli through comparative genomics of 213 strains and associated genera.</title>
        <authorList>
            <person name="Sun Z."/>
            <person name="Harris H.M."/>
            <person name="McCann A."/>
            <person name="Guo C."/>
            <person name="Argimon S."/>
            <person name="Zhang W."/>
            <person name="Yang X."/>
            <person name="Jeffery I.B."/>
            <person name="Cooney J.C."/>
            <person name="Kagawa T.F."/>
            <person name="Liu W."/>
            <person name="Song Y."/>
            <person name="Salvetti E."/>
            <person name="Wrobel A."/>
            <person name="Rasinkangas P."/>
            <person name="Parkhill J."/>
            <person name="Rea M.C."/>
            <person name="O'Sullivan O."/>
            <person name="Ritari J."/>
            <person name="Douillard F.P."/>
            <person name="Paul Ross R."/>
            <person name="Yang R."/>
            <person name="Briner A.E."/>
            <person name="Felis G.E."/>
            <person name="de Vos W.M."/>
            <person name="Barrangou R."/>
            <person name="Klaenhammer T.R."/>
            <person name="Caufield P.W."/>
            <person name="Cui Y."/>
            <person name="Zhang H."/>
            <person name="O'Toole P.W."/>
        </authorList>
    </citation>
    <scope>NUCLEOTIDE SEQUENCE [LARGE SCALE GENOMIC DNA]</scope>
    <source>
        <strain evidence="2 3">DSM 15833</strain>
    </source>
</reference>
<protein>
    <recommendedName>
        <fullName evidence="1">Insertion element IS150 protein InsJ-like helix-turn-helix domain-containing protein</fullName>
    </recommendedName>
</protein>
<evidence type="ECO:0000313" key="3">
    <source>
        <dbReference type="Proteomes" id="UP000051048"/>
    </source>
</evidence>